<sequence>MDIRKAFVKGNLNKLIRREDVLAAPPLLPLCIQANSDKLMICKPKKLIYPHGSHNMIETLIKQALAPIQSYN</sequence>
<keyword evidence="2" id="KW-1185">Reference proteome</keyword>
<evidence type="ECO:0000313" key="1">
    <source>
        <dbReference type="EMBL" id="ANU20661.1"/>
    </source>
</evidence>
<protein>
    <submittedName>
        <fullName evidence="1">Uncharacterized protein</fullName>
    </submittedName>
</protein>
<dbReference type="AlphaFoldDB" id="A0A1C7EAF5"/>
<proteinExistence type="predicted"/>
<dbReference type="KEGG" id="ppla:BBI15_10760"/>
<organism evidence="1 2">
    <name type="scientific">Planococcus plakortidis</name>
    <dbReference type="NCBI Taxonomy" id="1038856"/>
    <lineage>
        <taxon>Bacteria</taxon>
        <taxon>Bacillati</taxon>
        <taxon>Bacillota</taxon>
        <taxon>Bacilli</taxon>
        <taxon>Bacillales</taxon>
        <taxon>Caryophanaceae</taxon>
        <taxon>Planococcus</taxon>
    </lineage>
</organism>
<dbReference type="Proteomes" id="UP000092650">
    <property type="component" value="Chromosome"/>
</dbReference>
<dbReference type="EMBL" id="CP016539">
    <property type="protein sequence ID" value="ANU20661.1"/>
    <property type="molecule type" value="Genomic_DNA"/>
</dbReference>
<evidence type="ECO:0000313" key="2">
    <source>
        <dbReference type="Proteomes" id="UP000092650"/>
    </source>
</evidence>
<name>A0A1C7EAF5_9BACL</name>
<gene>
    <name evidence="1" type="ORF">BBI15_10760</name>
</gene>
<accession>A0A1C7EAF5</accession>
<reference evidence="1" key="1">
    <citation type="submission" date="2016-10" db="EMBL/GenBank/DDBJ databases">
        <authorList>
            <person name="See-Too W.S."/>
        </authorList>
    </citation>
    <scope>NUCLEOTIDE SEQUENCE [LARGE SCALE GENOMIC DNA]</scope>
    <source>
        <strain evidence="1">DSM 23997</strain>
    </source>
</reference>